<name>A0A089NLA7_9HYPH</name>
<dbReference type="HOGENOM" id="CLU_2260450_0_0_5"/>
<dbReference type="AlphaFoldDB" id="A0A089NLA7"/>
<evidence type="ECO:0000256" key="1">
    <source>
        <dbReference type="SAM" id="MobiDB-lite"/>
    </source>
</evidence>
<dbReference type="EMBL" id="CP003811">
    <property type="protein sequence ID" value="AIQ88152.1"/>
    <property type="molecule type" value="Genomic_DNA"/>
</dbReference>
<dbReference type="Proteomes" id="UP000029492">
    <property type="component" value="Chromosome"/>
</dbReference>
<protein>
    <submittedName>
        <fullName evidence="2">Protein of unassigned function</fullName>
    </submittedName>
</protein>
<organism evidence="2 3">
    <name type="scientific">Methylobacterium oryzae CBMB20</name>
    <dbReference type="NCBI Taxonomy" id="693986"/>
    <lineage>
        <taxon>Bacteria</taxon>
        <taxon>Pseudomonadati</taxon>
        <taxon>Pseudomonadota</taxon>
        <taxon>Alphaproteobacteria</taxon>
        <taxon>Hyphomicrobiales</taxon>
        <taxon>Methylobacteriaceae</taxon>
        <taxon>Methylobacterium</taxon>
    </lineage>
</organism>
<proteinExistence type="predicted"/>
<evidence type="ECO:0000313" key="3">
    <source>
        <dbReference type="Proteomes" id="UP000029492"/>
    </source>
</evidence>
<feature type="region of interest" description="Disordered" evidence="1">
    <location>
        <begin position="1"/>
        <end position="38"/>
    </location>
</feature>
<dbReference type="STRING" id="693986.MOC_0397"/>
<accession>A0A089NLA7</accession>
<feature type="compositionally biased region" description="Basic and acidic residues" evidence="1">
    <location>
        <begin position="7"/>
        <end position="21"/>
    </location>
</feature>
<gene>
    <name evidence="2" type="ORF">MOC_0397</name>
</gene>
<feature type="region of interest" description="Disordered" evidence="1">
    <location>
        <begin position="59"/>
        <end position="89"/>
    </location>
</feature>
<reference evidence="2 3" key="1">
    <citation type="journal article" date="2014" name="PLoS ONE">
        <title>Genome Information of Methylobacterium oryzae, a Plant-Probiotic Methylotroph in the Phyllosphere.</title>
        <authorList>
            <person name="Kwak M.J."/>
            <person name="Jeong H."/>
            <person name="Madhaiyan M."/>
            <person name="Lee Y."/>
            <person name="Sa T.M."/>
            <person name="Oh T.K."/>
            <person name="Kim J.F."/>
        </authorList>
    </citation>
    <scope>NUCLEOTIDE SEQUENCE [LARGE SCALE GENOMIC DNA]</scope>
    <source>
        <strain evidence="2 3">CBMB20</strain>
    </source>
</reference>
<evidence type="ECO:0000313" key="2">
    <source>
        <dbReference type="EMBL" id="AIQ88152.1"/>
    </source>
</evidence>
<dbReference type="KEGG" id="mor:MOC_0397"/>
<sequence length="103" mass="10754">MSTDGRGQPRLDRPFTSRTRSEPVSALGVLSQTSPAPPGGVTELHLAILLATASCKPLGARAETPSTRPPRHPRRGSTARQTSKESTVKTVSTLTGAIAALLL</sequence>
<keyword evidence="3" id="KW-1185">Reference proteome</keyword>